<organism evidence="1 2">
    <name type="scientific">Pholiota conissans</name>
    <dbReference type="NCBI Taxonomy" id="109636"/>
    <lineage>
        <taxon>Eukaryota</taxon>
        <taxon>Fungi</taxon>
        <taxon>Dikarya</taxon>
        <taxon>Basidiomycota</taxon>
        <taxon>Agaricomycotina</taxon>
        <taxon>Agaricomycetes</taxon>
        <taxon>Agaricomycetidae</taxon>
        <taxon>Agaricales</taxon>
        <taxon>Agaricineae</taxon>
        <taxon>Strophariaceae</taxon>
        <taxon>Pholiota</taxon>
    </lineage>
</organism>
<evidence type="ECO:0000313" key="1">
    <source>
        <dbReference type="EMBL" id="KAF9472364.1"/>
    </source>
</evidence>
<comment type="caution">
    <text evidence="1">The sequence shown here is derived from an EMBL/GenBank/DDBJ whole genome shotgun (WGS) entry which is preliminary data.</text>
</comment>
<evidence type="ECO:0000313" key="2">
    <source>
        <dbReference type="Proteomes" id="UP000807469"/>
    </source>
</evidence>
<reference evidence="1" key="1">
    <citation type="submission" date="2020-11" db="EMBL/GenBank/DDBJ databases">
        <authorList>
            <consortium name="DOE Joint Genome Institute"/>
            <person name="Ahrendt S."/>
            <person name="Riley R."/>
            <person name="Andreopoulos W."/>
            <person name="Labutti K."/>
            <person name="Pangilinan J."/>
            <person name="Ruiz-Duenas F.J."/>
            <person name="Barrasa J.M."/>
            <person name="Sanchez-Garcia M."/>
            <person name="Camarero S."/>
            <person name="Miyauchi S."/>
            <person name="Serrano A."/>
            <person name="Linde D."/>
            <person name="Babiker R."/>
            <person name="Drula E."/>
            <person name="Ayuso-Fernandez I."/>
            <person name="Pacheco R."/>
            <person name="Padilla G."/>
            <person name="Ferreira P."/>
            <person name="Barriuso J."/>
            <person name="Kellner H."/>
            <person name="Castanera R."/>
            <person name="Alfaro M."/>
            <person name="Ramirez L."/>
            <person name="Pisabarro A.G."/>
            <person name="Kuo A."/>
            <person name="Tritt A."/>
            <person name="Lipzen A."/>
            <person name="He G."/>
            <person name="Yan M."/>
            <person name="Ng V."/>
            <person name="Cullen D."/>
            <person name="Martin F."/>
            <person name="Rosso M.-N."/>
            <person name="Henrissat B."/>
            <person name="Hibbett D."/>
            <person name="Martinez A.T."/>
            <person name="Grigoriev I.V."/>
        </authorList>
    </citation>
    <scope>NUCLEOTIDE SEQUENCE</scope>
    <source>
        <strain evidence="1">CIRM-BRFM 674</strain>
    </source>
</reference>
<dbReference type="Proteomes" id="UP000807469">
    <property type="component" value="Unassembled WGS sequence"/>
</dbReference>
<feature type="non-terminal residue" evidence="1">
    <location>
        <position position="1"/>
    </location>
</feature>
<proteinExistence type="predicted"/>
<dbReference type="AlphaFoldDB" id="A0A9P5YPL8"/>
<dbReference type="EMBL" id="MU155544">
    <property type="protein sequence ID" value="KAF9472364.1"/>
    <property type="molecule type" value="Genomic_DNA"/>
</dbReference>
<keyword evidence="2" id="KW-1185">Reference proteome</keyword>
<name>A0A9P5YPL8_9AGAR</name>
<sequence>TQHSQRPSFAGRPFRTFEHKAVHNRFSPTRSIRRPLRPARLVFPASSRQTLPSFSALPSSAPSLRLQRRTSPFPVAYIPRPALGLRAACLRCASIPLAWSLPSATLRDLTPSIRMLAEPTMFA</sequence>
<protein>
    <submittedName>
        <fullName evidence="1">Uncharacterized protein</fullName>
    </submittedName>
</protein>
<accession>A0A9P5YPL8</accession>
<gene>
    <name evidence="1" type="ORF">BDN70DRAFT_887058</name>
</gene>